<gene>
    <name evidence="2" type="ORF">H5410_043921</name>
</gene>
<protein>
    <recommendedName>
        <fullName evidence="1">Peptidase C1A papain C-terminal domain-containing protein</fullName>
    </recommendedName>
</protein>
<proteinExistence type="predicted"/>
<keyword evidence="3" id="KW-1185">Reference proteome</keyword>
<feature type="domain" description="Peptidase C1A papain C-terminal" evidence="1">
    <location>
        <begin position="57"/>
        <end position="179"/>
    </location>
</feature>
<dbReference type="SUPFAM" id="SSF54001">
    <property type="entry name" value="Cysteine proteinases"/>
    <property type="match status" value="1"/>
</dbReference>
<reference evidence="2 3" key="1">
    <citation type="submission" date="2020-09" db="EMBL/GenBank/DDBJ databases">
        <title>De no assembly of potato wild relative species, Solanum commersonii.</title>
        <authorList>
            <person name="Cho K."/>
        </authorList>
    </citation>
    <scope>NUCLEOTIDE SEQUENCE [LARGE SCALE GENOMIC DNA]</scope>
    <source>
        <strain evidence="2">LZ3.2</strain>
        <tissue evidence="2">Leaf</tissue>
    </source>
</reference>
<dbReference type="EMBL" id="JACXVP010000008">
    <property type="protein sequence ID" value="KAG5593407.1"/>
    <property type="molecule type" value="Genomic_DNA"/>
</dbReference>
<dbReference type="AlphaFoldDB" id="A0A9J5Y0N9"/>
<comment type="caution">
    <text evidence="2">The sequence shown here is derived from an EMBL/GenBank/DDBJ whole genome shotgun (WGS) entry which is preliminary data.</text>
</comment>
<dbReference type="GO" id="GO:0008234">
    <property type="term" value="F:cysteine-type peptidase activity"/>
    <property type="evidence" value="ECO:0007669"/>
    <property type="project" value="InterPro"/>
</dbReference>
<dbReference type="PANTHER" id="PTHR31260">
    <property type="entry name" value="CYSTATIN/MONELLIN SUPERFAMILY PROTEIN"/>
    <property type="match status" value="1"/>
</dbReference>
<dbReference type="OrthoDB" id="1292714at2759"/>
<name>A0A9J5Y0N9_SOLCO</name>
<accession>A0A9J5Y0N9</accession>
<dbReference type="PANTHER" id="PTHR31260:SF79">
    <property type="entry name" value="CYSTATIN DOMAIN-CONTAINING PROTEIN"/>
    <property type="match status" value="1"/>
</dbReference>
<dbReference type="Proteomes" id="UP000824120">
    <property type="component" value="Chromosome 8"/>
</dbReference>
<organism evidence="2 3">
    <name type="scientific">Solanum commersonii</name>
    <name type="common">Commerson's wild potato</name>
    <name type="synonym">Commerson's nightshade</name>
    <dbReference type="NCBI Taxonomy" id="4109"/>
    <lineage>
        <taxon>Eukaryota</taxon>
        <taxon>Viridiplantae</taxon>
        <taxon>Streptophyta</taxon>
        <taxon>Embryophyta</taxon>
        <taxon>Tracheophyta</taxon>
        <taxon>Spermatophyta</taxon>
        <taxon>Magnoliopsida</taxon>
        <taxon>eudicotyledons</taxon>
        <taxon>Gunneridae</taxon>
        <taxon>Pentapetalae</taxon>
        <taxon>asterids</taxon>
        <taxon>lamiids</taxon>
        <taxon>Solanales</taxon>
        <taxon>Solanaceae</taxon>
        <taxon>Solanoideae</taxon>
        <taxon>Solaneae</taxon>
        <taxon>Solanum</taxon>
    </lineage>
</organism>
<evidence type="ECO:0000313" key="3">
    <source>
        <dbReference type="Proteomes" id="UP000824120"/>
    </source>
</evidence>
<dbReference type="InterPro" id="IPR038765">
    <property type="entry name" value="Papain-like_cys_pep_sf"/>
</dbReference>
<dbReference type="Gene3D" id="3.90.70.10">
    <property type="entry name" value="Cysteine proteinases"/>
    <property type="match status" value="1"/>
</dbReference>
<dbReference type="Pfam" id="PF00112">
    <property type="entry name" value="Peptidase_C1"/>
    <property type="match status" value="1"/>
</dbReference>
<dbReference type="GO" id="GO:0006508">
    <property type="term" value="P:proteolysis"/>
    <property type="evidence" value="ECO:0007669"/>
    <property type="project" value="InterPro"/>
</dbReference>
<dbReference type="InterPro" id="IPR006462">
    <property type="entry name" value="MS5"/>
</dbReference>
<dbReference type="InterPro" id="IPR000668">
    <property type="entry name" value="Peptidase_C1A_C"/>
</dbReference>
<evidence type="ECO:0000313" key="2">
    <source>
        <dbReference type="EMBL" id="KAG5593407.1"/>
    </source>
</evidence>
<evidence type="ECO:0000259" key="1">
    <source>
        <dbReference type="Pfam" id="PF00112"/>
    </source>
</evidence>
<sequence length="377" mass="43297">MSSCQSTGKMPEERLSIPGRPICSKPEDEHLVEDLFFKTNFYYWFHYLWVFLLRSTACCWAFASTEAITAAHAFKNKEAIPLSKQQLVDCIFIHYKKPSWFADLGPKQCFPSSCTKAYEFATDFGIVEETQYPFTEQRGDCKGPAPGVKIFKIKGFDRLKEANKRKIATLLRKQPITCGAPFVPSLRDHRGKAQKKLKIGDDEISDVKECLVQEKDKFDEDMNGTGSDPEITDFPESDEDLSPIVSVCCTYDSEEDYCPDYPNGKMDKPLWDKYYKQIKESEGFDIQDFPGRCWMTTVFPLPYYLDDPENYNKLKDYASKALKLYNDDNVNGGGCSDFIYYLTFTVKNGVEDIFQAKVVEEMNFSLEFPIVRPKPKA</sequence>